<organism evidence="1 2">
    <name type="scientific">Pistacia integerrima</name>
    <dbReference type="NCBI Taxonomy" id="434235"/>
    <lineage>
        <taxon>Eukaryota</taxon>
        <taxon>Viridiplantae</taxon>
        <taxon>Streptophyta</taxon>
        <taxon>Embryophyta</taxon>
        <taxon>Tracheophyta</taxon>
        <taxon>Spermatophyta</taxon>
        <taxon>Magnoliopsida</taxon>
        <taxon>eudicotyledons</taxon>
        <taxon>Gunneridae</taxon>
        <taxon>Pentapetalae</taxon>
        <taxon>rosids</taxon>
        <taxon>malvids</taxon>
        <taxon>Sapindales</taxon>
        <taxon>Anacardiaceae</taxon>
        <taxon>Pistacia</taxon>
    </lineage>
</organism>
<comment type="caution">
    <text evidence="1">The sequence shown here is derived from an EMBL/GenBank/DDBJ whole genome shotgun (WGS) entry which is preliminary data.</text>
</comment>
<accession>A0ACC0YMA4</accession>
<gene>
    <name evidence="1" type="ORF">Pint_22219</name>
</gene>
<evidence type="ECO:0000313" key="2">
    <source>
        <dbReference type="Proteomes" id="UP001163603"/>
    </source>
</evidence>
<dbReference type="EMBL" id="CM047741">
    <property type="protein sequence ID" value="KAJ0038583.1"/>
    <property type="molecule type" value="Genomic_DNA"/>
</dbReference>
<reference evidence="2" key="1">
    <citation type="journal article" date="2023" name="G3 (Bethesda)">
        <title>Genome assembly and association tests identify interacting loci associated with vigor, precocity, and sex in interspecific pistachio rootstocks.</title>
        <authorList>
            <person name="Palmer W."/>
            <person name="Jacygrad E."/>
            <person name="Sagayaradj S."/>
            <person name="Cavanaugh K."/>
            <person name="Han R."/>
            <person name="Bertier L."/>
            <person name="Beede B."/>
            <person name="Kafkas S."/>
            <person name="Golino D."/>
            <person name="Preece J."/>
            <person name="Michelmore R."/>
        </authorList>
    </citation>
    <scope>NUCLEOTIDE SEQUENCE [LARGE SCALE GENOMIC DNA]</scope>
</reference>
<sequence>MTYAKPDGDGSPDDGNAIEQKIDVGFDVKVPRHHDIDDEITDVDDGRDEADKGPNAVEALRA</sequence>
<dbReference type="Proteomes" id="UP001163603">
    <property type="component" value="Chromosome 6"/>
</dbReference>
<name>A0ACC0YMA4_9ROSI</name>
<evidence type="ECO:0000313" key="1">
    <source>
        <dbReference type="EMBL" id="KAJ0038583.1"/>
    </source>
</evidence>
<protein>
    <submittedName>
        <fullName evidence="1">Uncharacterized protein</fullName>
    </submittedName>
</protein>
<keyword evidence="2" id="KW-1185">Reference proteome</keyword>
<proteinExistence type="predicted"/>